<dbReference type="AlphaFoldDB" id="A0A7X0HS29"/>
<evidence type="ECO:0000313" key="1">
    <source>
        <dbReference type="EMBL" id="MBB6445824.1"/>
    </source>
</evidence>
<organism evidence="1 2">
    <name type="scientific">Bacillus benzoevorans</name>
    <dbReference type="NCBI Taxonomy" id="1456"/>
    <lineage>
        <taxon>Bacteria</taxon>
        <taxon>Bacillati</taxon>
        <taxon>Bacillota</taxon>
        <taxon>Bacilli</taxon>
        <taxon>Bacillales</taxon>
        <taxon>Bacillaceae</taxon>
        <taxon>Bacillus</taxon>
    </lineage>
</organism>
<protein>
    <submittedName>
        <fullName evidence="1">Uncharacterized protein</fullName>
    </submittedName>
</protein>
<proteinExistence type="predicted"/>
<accession>A0A7X0HS29</accession>
<evidence type="ECO:0000313" key="2">
    <source>
        <dbReference type="Proteomes" id="UP000531594"/>
    </source>
</evidence>
<gene>
    <name evidence="1" type="ORF">HNR53_002473</name>
</gene>
<keyword evidence="2" id="KW-1185">Reference proteome</keyword>
<dbReference type="EMBL" id="JACHGK010000008">
    <property type="protein sequence ID" value="MBB6445824.1"/>
    <property type="molecule type" value="Genomic_DNA"/>
</dbReference>
<name>A0A7X0HS29_9BACI</name>
<dbReference type="Proteomes" id="UP000531594">
    <property type="component" value="Unassembled WGS sequence"/>
</dbReference>
<reference evidence="1 2" key="1">
    <citation type="submission" date="2020-08" db="EMBL/GenBank/DDBJ databases">
        <title>Genomic Encyclopedia of Type Strains, Phase IV (KMG-IV): sequencing the most valuable type-strain genomes for metagenomic binning, comparative biology and taxonomic classification.</title>
        <authorList>
            <person name="Goeker M."/>
        </authorList>
    </citation>
    <scope>NUCLEOTIDE SEQUENCE [LARGE SCALE GENOMIC DNA]</scope>
    <source>
        <strain evidence="1 2">DSM 5391</strain>
    </source>
</reference>
<comment type="caution">
    <text evidence="1">The sequence shown here is derived from an EMBL/GenBank/DDBJ whole genome shotgun (WGS) entry which is preliminary data.</text>
</comment>
<sequence length="52" mass="6084">MICHFALLCYTEPVNLYKEQVYNRINTIQTGVRKVNILDGLNYNYSNLLLFG</sequence>